<dbReference type="Proteomes" id="UP000186851">
    <property type="component" value="Chromosome"/>
</dbReference>
<name>A0AAF0D265_ODILC</name>
<gene>
    <name evidence="1" type="ORF">OdinLCB4_007500</name>
</gene>
<reference evidence="1" key="2">
    <citation type="journal article" date="2022" name="Nat. Microbiol.">
        <title>A closed Candidatus Odinarchaeum chromosome exposes Asgard archaeal viruses.</title>
        <authorList>
            <person name="Tamarit D."/>
            <person name="Caceres E.F."/>
            <person name="Krupovic M."/>
            <person name="Nijland R."/>
            <person name="Eme L."/>
            <person name="Robinson N.P."/>
            <person name="Ettema T.J.G."/>
        </authorList>
    </citation>
    <scope>NUCLEOTIDE SEQUENCE</scope>
    <source>
        <strain evidence="1">LCB_4</strain>
    </source>
</reference>
<dbReference type="EMBL" id="CP091871">
    <property type="protein sequence ID" value="WEU40304.1"/>
    <property type="molecule type" value="Genomic_DNA"/>
</dbReference>
<accession>A0AAF0D265</accession>
<evidence type="ECO:0000313" key="2">
    <source>
        <dbReference type="Proteomes" id="UP000186851"/>
    </source>
</evidence>
<evidence type="ECO:0000313" key="1">
    <source>
        <dbReference type="EMBL" id="WEU40304.1"/>
    </source>
</evidence>
<sequence>MGEEERKLACEYLNFFLDIFGLVDEPCGEGGGFEGKVKCLEERLNEFIKMDSDLIQLLEVYKQVFEYRRKATISVRESLSVLKAVCDGSLTVNVKSIFYEEAKNRLGEASEIVDNISRFLEYLDSPESRQLTVKLCDYMRENNKVIKTRFQEARLFVENAQREFEKLNPGGHI</sequence>
<protein>
    <submittedName>
        <fullName evidence="1">Uncharacterized protein</fullName>
    </submittedName>
</protein>
<organism evidence="1 2">
    <name type="scientific">Odinarchaeota yellowstonii (strain LCB_4)</name>
    <dbReference type="NCBI Taxonomy" id="1841599"/>
    <lineage>
        <taxon>Archaea</taxon>
        <taxon>Promethearchaeati</taxon>
        <taxon>Candidatus Odinarchaeota</taxon>
        <taxon>Candidatus Odinarchaeia</taxon>
        <taxon>Candidatus Odinarchaeales</taxon>
        <taxon>Candidatus Odinarchaeaceae</taxon>
        <taxon>Candidatus Odinarchaeum</taxon>
    </lineage>
</organism>
<reference evidence="1" key="1">
    <citation type="journal article" date="2017" name="Nature">
        <title>Asgard archaea illuminate the origin of eukaryotic cellular complexity.</title>
        <authorList>
            <person name="Zaremba-Niedzwiedzka K."/>
            <person name="Caceres E.F."/>
            <person name="Saw J.H."/>
            <person name="Backstrom D."/>
            <person name="Juzokaite L."/>
            <person name="Vancaester E."/>
            <person name="Seitz K.W."/>
            <person name="Anantharaman K."/>
            <person name="Starnawski P."/>
            <person name="Kjeldsen K.U."/>
            <person name="Scott M.B."/>
            <person name="Nunoura T."/>
            <person name="Banfield J.F."/>
            <person name="Schramm A."/>
            <person name="Baker B.J."/>
            <person name="Spang A."/>
            <person name="Ettema T.J.G."/>
        </authorList>
    </citation>
    <scope>NUCLEOTIDE SEQUENCE</scope>
    <source>
        <strain evidence="1">LCB_4</strain>
    </source>
</reference>
<dbReference type="AlphaFoldDB" id="A0AAF0D265"/>
<dbReference type="KEGG" id="oyw:OdinLCB4_007500"/>
<proteinExistence type="predicted"/>